<dbReference type="GO" id="GO:0016491">
    <property type="term" value="F:oxidoreductase activity"/>
    <property type="evidence" value="ECO:0007669"/>
    <property type="project" value="InterPro"/>
</dbReference>
<evidence type="ECO:0000313" key="2">
    <source>
        <dbReference type="EMBL" id="TVT31260.1"/>
    </source>
</evidence>
<evidence type="ECO:0000259" key="1">
    <source>
        <dbReference type="Pfam" id="PF00248"/>
    </source>
</evidence>
<dbReference type="OrthoDB" id="9768793at2"/>
<protein>
    <submittedName>
        <fullName evidence="2">Aldo/keto reductase</fullName>
    </submittedName>
</protein>
<proteinExistence type="predicted"/>
<comment type="caution">
    <text evidence="2">The sequence shown here is derived from an EMBL/GenBank/DDBJ whole genome shotgun (WGS) entry which is preliminary data.</text>
</comment>
<keyword evidence="3" id="KW-1185">Reference proteome</keyword>
<dbReference type="GO" id="GO:0005829">
    <property type="term" value="C:cytosol"/>
    <property type="evidence" value="ECO:0007669"/>
    <property type="project" value="TreeGrafter"/>
</dbReference>
<dbReference type="PANTHER" id="PTHR42686">
    <property type="entry name" value="GH17980P-RELATED"/>
    <property type="match status" value="1"/>
</dbReference>
<sequence>MCRADRGVVLGLHRSDPDRALLEHALNLGVSGIDTAYNYRGFTTHRALARTAADLIGDFTLSTKVGYFPSGTGERPVHSLDPDRLRAAVERSAEDLGRSPDVVFLHNPELALTGLDPAEAREKLAVASMALADSVRSGLCKAWGIATWDPRPVRAAIEHGAASLQPGFLLLRAGLTVAAPILDAAEHLCRILDIAPEKRWGMSPFSGTTTDPAWSALDLRAFFAADQECSTPQAAFRLAYELPQVSRVAVSTSNSTHLQELVAATRLTIRGEAVSRYRNLVDKGP</sequence>
<dbReference type="AlphaFoldDB" id="A0A558B424"/>
<reference evidence="2 3" key="1">
    <citation type="submission" date="2019-07" db="EMBL/GenBank/DDBJ databases">
        <authorList>
            <person name="Duangmal K."/>
            <person name="Teo W.F.A."/>
        </authorList>
    </citation>
    <scope>NUCLEOTIDE SEQUENCE [LARGE SCALE GENOMIC DNA]</scope>
    <source>
        <strain evidence="2 3">TBRC 6029</strain>
    </source>
</reference>
<dbReference type="InterPro" id="IPR036812">
    <property type="entry name" value="NAD(P)_OxRdtase_dom_sf"/>
</dbReference>
<evidence type="ECO:0000313" key="3">
    <source>
        <dbReference type="Proteomes" id="UP000320011"/>
    </source>
</evidence>
<reference evidence="2 3" key="2">
    <citation type="submission" date="2019-08" db="EMBL/GenBank/DDBJ databases">
        <title>Amycolatopsis acidicola sp. nov., isolated from peat swamp forest soil.</title>
        <authorList>
            <person name="Srisuk N."/>
        </authorList>
    </citation>
    <scope>NUCLEOTIDE SEQUENCE [LARGE SCALE GENOMIC DNA]</scope>
    <source>
        <strain evidence="2 3">TBRC 6029</strain>
    </source>
</reference>
<feature type="domain" description="NADP-dependent oxidoreductase" evidence="1">
    <location>
        <begin position="20"/>
        <end position="161"/>
    </location>
</feature>
<dbReference type="SUPFAM" id="SSF51430">
    <property type="entry name" value="NAD(P)-linked oxidoreductase"/>
    <property type="match status" value="1"/>
</dbReference>
<dbReference type="InterPro" id="IPR023210">
    <property type="entry name" value="NADP_OxRdtase_dom"/>
</dbReference>
<gene>
    <name evidence="2" type="ORF">FNH05_28480</name>
</gene>
<dbReference type="Gene3D" id="3.20.20.100">
    <property type="entry name" value="NADP-dependent oxidoreductase domain"/>
    <property type="match status" value="1"/>
</dbReference>
<accession>A0A558B424</accession>
<dbReference type="InterPro" id="IPR020471">
    <property type="entry name" value="AKR"/>
</dbReference>
<name>A0A558B424_9PSEU</name>
<dbReference type="Proteomes" id="UP000320011">
    <property type="component" value="Unassembled WGS sequence"/>
</dbReference>
<dbReference type="Pfam" id="PF00248">
    <property type="entry name" value="Aldo_ket_red"/>
    <property type="match status" value="1"/>
</dbReference>
<dbReference type="EMBL" id="VJWX01000394">
    <property type="protein sequence ID" value="TVT31260.1"/>
    <property type="molecule type" value="Genomic_DNA"/>
</dbReference>
<dbReference type="PANTHER" id="PTHR42686:SF1">
    <property type="entry name" value="GH17980P-RELATED"/>
    <property type="match status" value="1"/>
</dbReference>
<organism evidence="2 3">
    <name type="scientific">Amycolatopsis rhizosphaerae</name>
    <dbReference type="NCBI Taxonomy" id="2053003"/>
    <lineage>
        <taxon>Bacteria</taxon>
        <taxon>Bacillati</taxon>
        <taxon>Actinomycetota</taxon>
        <taxon>Actinomycetes</taxon>
        <taxon>Pseudonocardiales</taxon>
        <taxon>Pseudonocardiaceae</taxon>
        <taxon>Amycolatopsis</taxon>
    </lineage>
</organism>